<comment type="caution">
    <text evidence="3">The sequence shown here is derived from an EMBL/GenBank/DDBJ whole genome shotgun (WGS) entry which is preliminary data.</text>
</comment>
<gene>
    <name evidence="3" type="ORF">D3P09_21815</name>
</gene>
<dbReference type="AlphaFoldDB" id="A0A3A6PD37"/>
<dbReference type="InterPro" id="IPR036582">
    <property type="entry name" value="Mao_N_sf"/>
</dbReference>
<evidence type="ECO:0000256" key="1">
    <source>
        <dbReference type="SAM" id="SignalP"/>
    </source>
</evidence>
<feature type="domain" description="Copper amine oxidase-like N-terminal" evidence="2">
    <location>
        <begin position="41"/>
        <end position="137"/>
    </location>
</feature>
<dbReference type="SUPFAM" id="SSF55383">
    <property type="entry name" value="Copper amine oxidase, domain N"/>
    <property type="match status" value="1"/>
</dbReference>
<name>A0A3A6PD37_9BACL</name>
<dbReference type="OrthoDB" id="9809549at2"/>
<evidence type="ECO:0000259" key="2">
    <source>
        <dbReference type="Pfam" id="PF07833"/>
    </source>
</evidence>
<dbReference type="Pfam" id="PF07833">
    <property type="entry name" value="Cu_amine_oxidN1"/>
    <property type="match status" value="1"/>
</dbReference>
<dbReference type="InterPro" id="IPR012854">
    <property type="entry name" value="Cu_amine_oxidase-like_N"/>
</dbReference>
<keyword evidence="1" id="KW-0732">Signal</keyword>
<sequence>MKQLQPLFILLALSLIVTLFPQKSDAATKKSLSIAVNDLVLPDAEAVYRDDMIYVPLRSVFEGLEYELFYNENDKSIQFEIQNNAFTLFINENTVLTAGSIYHSQYPFVLIKQRTYIPLAIFEKLLITQVHMDQSNNLLSFQTMNFSNDIDIENLVEAYFTRSTDLIDIFSPDIPPKEVEFYEFRQTVLEKMTDFKVIEIIYESVTDALAVVSYNAETPAVYIEKVFEFSFTNNNGQWRLTSQLEQDEETISVGNYDQLAQTLVESNPDKVKILLDDVAFHYTANYDGKDVAAAMSTYSPKFIERWNKSMPWISFEDQLRMEMGSLPRHELLESKAIYMDDEYAAVYIRIRIHYNEKNGNSEEQKPMVHEEIIYLEHTNKNRWTYIDFDVYNN</sequence>
<organism evidence="3 4">
    <name type="scientific">Paenibacillus pinisoli</name>
    <dbReference type="NCBI Taxonomy" id="1276110"/>
    <lineage>
        <taxon>Bacteria</taxon>
        <taxon>Bacillati</taxon>
        <taxon>Bacillota</taxon>
        <taxon>Bacilli</taxon>
        <taxon>Bacillales</taxon>
        <taxon>Paenibacillaceae</taxon>
        <taxon>Paenibacillus</taxon>
    </lineage>
</organism>
<feature type="signal peptide" evidence="1">
    <location>
        <begin position="1"/>
        <end position="26"/>
    </location>
</feature>
<dbReference type="Proteomes" id="UP000267798">
    <property type="component" value="Unassembled WGS sequence"/>
</dbReference>
<proteinExistence type="predicted"/>
<accession>A0A3A6PD37</accession>
<keyword evidence="4" id="KW-1185">Reference proteome</keyword>
<protein>
    <recommendedName>
        <fullName evidence="2">Copper amine oxidase-like N-terminal domain-containing protein</fullName>
    </recommendedName>
</protein>
<dbReference type="Gene3D" id="3.30.457.10">
    <property type="entry name" value="Copper amine oxidase-like, N-terminal domain"/>
    <property type="match status" value="1"/>
</dbReference>
<dbReference type="EMBL" id="QXQB01000005">
    <property type="protein sequence ID" value="RJX37616.1"/>
    <property type="molecule type" value="Genomic_DNA"/>
</dbReference>
<dbReference type="RefSeq" id="WP_120113541.1">
    <property type="nucleotide sequence ID" value="NZ_QXQB01000005.1"/>
</dbReference>
<evidence type="ECO:0000313" key="3">
    <source>
        <dbReference type="EMBL" id="RJX37616.1"/>
    </source>
</evidence>
<evidence type="ECO:0000313" key="4">
    <source>
        <dbReference type="Proteomes" id="UP000267798"/>
    </source>
</evidence>
<feature type="chain" id="PRO_5017427304" description="Copper amine oxidase-like N-terminal domain-containing protein" evidence="1">
    <location>
        <begin position="27"/>
        <end position="393"/>
    </location>
</feature>
<reference evidence="3 4" key="1">
    <citation type="submission" date="2018-09" db="EMBL/GenBank/DDBJ databases">
        <title>Paenibacillus aracenensis nov. sp. isolated from a cave in southern Spain.</title>
        <authorList>
            <person name="Jurado V."/>
            <person name="Gutierrez-Patricio S."/>
            <person name="Gonzalez-Pimentel J.L."/>
            <person name="Miller A.Z."/>
            <person name="Laiz L."/>
            <person name="Saiz-Jimenez C."/>
        </authorList>
    </citation>
    <scope>NUCLEOTIDE SEQUENCE [LARGE SCALE GENOMIC DNA]</scope>
    <source>
        <strain evidence="3 4">JCM 19203</strain>
    </source>
</reference>